<comment type="caution">
    <text evidence="6">The sequence shown here is derived from an EMBL/GenBank/DDBJ whole genome shotgun (WGS) entry which is preliminary data.</text>
</comment>
<sequence>MNSEDDQNAHSVCSICREDFDYYAYGACNHPTCVKCALKLRKFGSADEPDFSTCPTCRRKINRVVILKDFVQFANVDTSSMRHDPEYDFMFPSADVEAYYRRMLKSFCPICGEEKKSLSALNRHTTAEHSLSYCDLCIRYARLLPCEFTPMKPVDLAEHRKWDKQRKKGHPLCDFCKERFYEMEDLVNHIRDSHFLCDLCMTTGKFEVFREQWQLLQHYGDAHHLCAECRAQQRISCFATSDRLGMHRLQEHPNEVANDPNPWLPVTFELAPPSDARRRDFGPSGADVYSVGGVLSSSDGRLIAEGTERGVRFRRPNPEEWTGDDFPTLHTSSSGRLNNTTRENQDRLNEGERRGNAEGNNKTTTSANRPAALAASLAALAGGGQTNRLTADDFPSLPGSATPSTGSAPRWIKASGHRPPQPVAVRNGAPTMHAQVKPQTSDFPDLPSDSHRTSNQVTTGNANWRFSGRKNNVAETNSVVVESDKVVQTSKPHQPVPTGEDFPDLPGGVGGPPVSHKSRVPPALPPSHPRPPTATNQKKNSARKPGSHPPLSEPGDTPAPTEHIKTKLRQKRNPDVKFAFSQARISDDQEEDDKGKSQYSHIQTVDVLPQSQRRTDATVLSRADVEINIEDFPSLGTSDLTQKTSSAKPNPKQKPYRKAAKDATDKPEGESIVPKVRTPKYSKKGSSVQSAVVPNSLIDTECVLFAKTPYTPMTDADDRNKKLIQTVETALFDLGGKTAFSRFADLSRRYSHKQLTASAYMEGLVGLLTPRSGKEDNKGVPNGDISDSRSTPDAPLWMAEMIALLPDVGLQRALYRVLLGQGPPRIPAELQQNDGVQCGRRTRAQILPPPAWAKSVTALIQPCRKCGQVCLRVDMSAHLKEAHSLE</sequence>
<accession>A0AAV2U2R1</accession>
<organism evidence="6 7">
    <name type="scientific">Calicophoron daubneyi</name>
    <name type="common">Rumen fluke</name>
    <name type="synonym">Paramphistomum daubneyi</name>
    <dbReference type="NCBI Taxonomy" id="300641"/>
    <lineage>
        <taxon>Eukaryota</taxon>
        <taxon>Metazoa</taxon>
        <taxon>Spiralia</taxon>
        <taxon>Lophotrochozoa</taxon>
        <taxon>Platyhelminthes</taxon>
        <taxon>Trematoda</taxon>
        <taxon>Digenea</taxon>
        <taxon>Plagiorchiida</taxon>
        <taxon>Pronocephalata</taxon>
        <taxon>Paramphistomoidea</taxon>
        <taxon>Paramphistomidae</taxon>
        <taxon>Calicophoron</taxon>
    </lineage>
</organism>
<dbReference type="SMART" id="SM00184">
    <property type="entry name" value="RING"/>
    <property type="match status" value="2"/>
</dbReference>
<evidence type="ECO:0000256" key="4">
    <source>
        <dbReference type="SAM" id="MobiDB-lite"/>
    </source>
</evidence>
<dbReference type="PANTHER" id="PTHR22938">
    <property type="entry name" value="ZINC FINGER PROTEIN 598"/>
    <property type="match status" value="1"/>
</dbReference>
<dbReference type="Proteomes" id="UP001497525">
    <property type="component" value="Unassembled WGS sequence"/>
</dbReference>
<dbReference type="GO" id="GO:0061630">
    <property type="term" value="F:ubiquitin protein ligase activity"/>
    <property type="evidence" value="ECO:0007669"/>
    <property type="project" value="InterPro"/>
</dbReference>
<evidence type="ECO:0000313" key="7">
    <source>
        <dbReference type="Proteomes" id="UP001497525"/>
    </source>
</evidence>
<feature type="compositionally biased region" description="Polar residues" evidence="4">
    <location>
        <begin position="329"/>
        <end position="342"/>
    </location>
</feature>
<keyword evidence="2" id="KW-0862">Zinc</keyword>
<dbReference type="InterPro" id="IPR013087">
    <property type="entry name" value="Znf_C2H2_type"/>
</dbReference>
<feature type="compositionally biased region" description="Polar residues" evidence="4">
    <location>
        <begin position="635"/>
        <end position="648"/>
    </location>
</feature>
<feature type="region of interest" description="Disordered" evidence="4">
    <location>
        <begin position="389"/>
        <end position="419"/>
    </location>
</feature>
<evidence type="ECO:0000256" key="1">
    <source>
        <dbReference type="ARBA" id="ARBA00022771"/>
    </source>
</evidence>
<evidence type="ECO:0000256" key="2">
    <source>
        <dbReference type="ARBA" id="ARBA00022833"/>
    </source>
</evidence>
<proteinExistence type="predicted"/>
<dbReference type="Gene3D" id="3.30.40.10">
    <property type="entry name" value="Zinc/RING finger domain, C3HC4 (zinc finger)"/>
    <property type="match status" value="1"/>
</dbReference>
<protein>
    <recommendedName>
        <fullName evidence="5">RING-type domain-containing protein</fullName>
    </recommendedName>
</protein>
<evidence type="ECO:0000259" key="5">
    <source>
        <dbReference type="PROSITE" id="PS50089"/>
    </source>
</evidence>
<feature type="compositionally biased region" description="Pro residues" evidence="4">
    <location>
        <begin position="522"/>
        <end position="532"/>
    </location>
</feature>
<dbReference type="EMBL" id="CAXLJL010000978">
    <property type="protein sequence ID" value="CAL5142245.1"/>
    <property type="molecule type" value="Genomic_DNA"/>
</dbReference>
<gene>
    <name evidence="6" type="ORF">CDAUBV1_LOCUS17497</name>
</gene>
<dbReference type="GO" id="GO:0008270">
    <property type="term" value="F:zinc ion binding"/>
    <property type="evidence" value="ECO:0007669"/>
    <property type="project" value="UniProtKB-KW"/>
</dbReference>
<dbReference type="Pfam" id="PF25447">
    <property type="entry name" value="RING_ZNF598"/>
    <property type="match status" value="1"/>
</dbReference>
<dbReference type="PANTHER" id="PTHR22938:SF0">
    <property type="entry name" value="E3 UBIQUITIN-PROTEIN LIGASE ZNF598"/>
    <property type="match status" value="1"/>
</dbReference>
<keyword evidence="1 3" id="KW-0863">Zinc-finger</keyword>
<dbReference type="GO" id="GO:0072344">
    <property type="term" value="P:rescue of stalled ribosome"/>
    <property type="evidence" value="ECO:0007669"/>
    <property type="project" value="InterPro"/>
</dbReference>
<reference evidence="6" key="1">
    <citation type="submission" date="2024-06" db="EMBL/GenBank/DDBJ databases">
        <authorList>
            <person name="Liu X."/>
            <person name="Lenzi L."/>
            <person name="Haldenby T S."/>
            <person name="Uol C."/>
        </authorList>
    </citation>
    <scope>NUCLEOTIDE SEQUENCE</scope>
</reference>
<name>A0AAV2U2R1_CALDB</name>
<dbReference type="GO" id="GO:0016567">
    <property type="term" value="P:protein ubiquitination"/>
    <property type="evidence" value="ECO:0007669"/>
    <property type="project" value="TreeGrafter"/>
</dbReference>
<dbReference type="AlphaFoldDB" id="A0AAV2U2R1"/>
<evidence type="ECO:0000313" key="6">
    <source>
        <dbReference type="EMBL" id="CAL5142245.1"/>
    </source>
</evidence>
<evidence type="ECO:0000256" key="3">
    <source>
        <dbReference type="PROSITE-ProRule" id="PRU00175"/>
    </source>
</evidence>
<dbReference type="InterPro" id="IPR013083">
    <property type="entry name" value="Znf_RING/FYVE/PHD"/>
</dbReference>
<dbReference type="SMART" id="SM00355">
    <property type="entry name" value="ZnF_C2H2"/>
    <property type="match status" value="5"/>
</dbReference>
<feature type="region of interest" description="Disordered" evidence="4">
    <location>
        <begin position="634"/>
        <end position="686"/>
    </location>
</feature>
<feature type="compositionally biased region" description="Polar residues" evidence="4">
    <location>
        <begin position="358"/>
        <end position="368"/>
    </location>
</feature>
<feature type="compositionally biased region" description="Basic and acidic residues" evidence="4">
    <location>
        <begin position="343"/>
        <end position="356"/>
    </location>
</feature>
<dbReference type="SUPFAM" id="SSF57850">
    <property type="entry name" value="RING/U-box"/>
    <property type="match status" value="1"/>
</dbReference>
<dbReference type="InterPro" id="IPR044288">
    <property type="entry name" value="ZNF598/HEL2"/>
</dbReference>
<dbReference type="PROSITE" id="PS00028">
    <property type="entry name" value="ZINC_FINGER_C2H2_1"/>
    <property type="match status" value="1"/>
</dbReference>
<keyword evidence="1 3" id="KW-0479">Metal-binding</keyword>
<dbReference type="PROSITE" id="PS50089">
    <property type="entry name" value="ZF_RING_2"/>
    <property type="match status" value="1"/>
</dbReference>
<dbReference type="GO" id="GO:0043022">
    <property type="term" value="F:ribosome binding"/>
    <property type="evidence" value="ECO:0007669"/>
    <property type="project" value="TreeGrafter"/>
</dbReference>
<dbReference type="InterPro" id="IPR001841">
    <property type="entry name" value="Znf_RING"/>
</dbReference>
<feature type="region of interest" description="Disordered" evidence="4">
    <location>
        <begin position="432"/>
        <end position="616"/>
    </location>
</feature>
<feature type="compositionally biased region" description="Polar residues" evidence="4">
    <location>
        <begin position="453"/>
        <end position="492"/>
    </location>
</feature>
<feature type="region of interest" description="Disordered" evidence="4">
    <location>
        <begin position="771"/>
        <end position="791"/>
    </location>
</feature>
<feature type="compositionally biased region" description="Basic and acidic residues" evidence="4">
    <location>
        <begin position="659"/>
        <end position="669"/>
    </location>
</feature>
<feature type="region of interest" description="Disordered" evidence="4">
    <location>
        <begin position="307"/>
        <end position="368"/>
    </location>
</feature>
<feature type="domain" description="RING-type" evidence="5">
    <location>
        <begin position="13"/>
        <end position="58"/>
    </location>
</feature>